<dbReference type="RefSeq" id="WP_099386285.1">
    <property type="nucleotide sequence ID" value="NZ_JANSWH010000047.1"/>
</dbReference>
<feature type="transmembrane region" description="Helical" evidence="7">
    <location>
        <begin position="273"/>
        <end position="292"/>
    </location>
</feature>
<keyword evidence="10" id="KW-1185">Reference proteome</keyword>
<evidence type="ECO:0000256" key="6">
    <source>
        <dbReference type="ARBA" id="ARBA00023136"/>
    </source>
</evidence>
<evidence type="ECO:0000313" key="9">
    <source>
        <dbReference type="EMBL" id="PHU37403.1"/>
    </source>
</evidence>
<reference evidence="9 10" key="1">
    <citation type="submission" date="2017-10" db="EMBL/GenBank/DDBJ databases">
        <title>Resolving the taxonomy of Roseburia spp., Eubacterium rectale and Agathobacter spp. through phylogenomic analysis.</title>
        <authorList>
            <person name="Sheridan P.O."/>
            <person name="Walker A.W."/>
            <person name="Duncan S.H."/>
            <person name="Scott K.P."/>
            <person name="Toole P.W.O."/>
            <person name="Luis P."/>
            <person name="Flint H.J."/>
        </authorList>
    </citation>
    <scope>NUCLEOTIDE SEQUENCE [LARGE SCALE GENOMIC DNA]</scope>
    <source>
        <strain evidence="9 10">JK623</strain>
    </source>
</reference>
<sequence length="303" mass="32814">MKKNVIFLLLADLIWGAAFVAQRTGGDVVGAYSFNSIRNIMGFLVLLPILLIGRRRKAQQPLQTGKIILGGIICGTALFFASNLQQLGITMGSSVGKAGFLTACYILLVPIFGLVLGKKTHWNVLIGVFLALIGLYFLCMTEGSFRVQTSDILLLLSAVSFAVQILAIDHFAPQVDAIFLSALEFLVCGIESAIPMFLFDIAPAPQSWLHVLASWEAWIPLLYAGICSSGIAYTLQTAGQRGLHPTVASLIMSLESVFSILFGWLLLHERLSSREIAGCITIFVAVTIAQLVPSEKDRITEPA</sequence>
<feature type="domain" description="EamA" evidence="8">
    <location>
        <begin position="5"/>
        <end position="138"/>
    </location>
</feature>
<accession>A0A2G3E2S7</accession>
<dbReference type="InterPro" id="IPR037185">
    <property type="entry name" value="EmrE-like"/>
</dbReference>
<dbReference type="Gene3D" id="1.10.3730.20">
    <property type="match status" value="1"/>
</dbReference>
<keyword evidence="5 7" id="KW-1133">Transmembrane helix</keyword>
<dbReference type="Pfam" id="PF00892">
    <property type="entry name" value="EamA"/>
    <property type="match status" value="2"/>
</dbReference>
<evidence type="ECO:0000256" key="3">
    <source>
        <dbReference type="ARBA" id="ARBA00022475"/>
    </source>
</evidence>
<evidence type="ECO:0000256" key="1">
    <source>
        <dbReference type="ARBA" id="ARBA00004651"/>
    </source>
</evidence>
<dbReference type="InterPro" id="IPR051258">
    <property type="entry name" value="Diverse_Substrate_Transporter"/>
</dbReference>
<dbReference type="InterPro" id="IPR000620">
    <property type="entry name" value="EamA_dom"/>
</dbReference>
<dbReference type="Proteomes" id="UP000224563">
    <property type="component" value="Unassembled WGS sequence"/>
</dbReference>
<keyword evidence="6 7" id="KW-0472">Membrane</keyword>
<evidence type="ECO:0000256" key="4">
    <source>
        <dbReference type="ARBA" id="ARBA00022692"/>
    </source>
</evidence>
<comment type="similarity">
    <text evidence="2">Belongs to the EamA transporter family.</text>
</comment>
<dbReference type="AlphaFoldDB" id="A0A2G3E2S7"/>
<feature type="transmembrane region" description="Helical" evidence="7">
    <location>
        <begin position="65"/>
        <end position="86"/>
    </location>
</feature>
<protein>
    <submittedName>
        <fullName evidence="9">EamA family transporter</fullName>
    </submittedName>
</protein>
<comment type="subcellular location">
    <subcellularLocation>
        <location evidence="1">Cell membrane</location>
        <topology evidence="1">Multi-pass membrane protein</topology>
    </subcellularLocation>
</comment>
<gene>
    <name evidence="9" type="ORF">CSX02_08025</name>
</gene>
<dbReference type="SUPFAM" id="SSF103481">
    <property type="entry name" value="Multidrug resistance efflux transporter EmrE"/>
    <property type="match status" value="2"/>
</dbReference>
<evidence type="ECO:0000313" key="10">
    <source>
        <dbReference type="Proteomes" id="UP000224563"/>
    </source>
</evidence>
<feature type="transmembrane region" description="Helical" evidence="7">
    <location>
        <begin position="36"/>
        <end position="53"/>
    </location>
</feature>
<name>A0A2G3E2S7_9FIRM</name>
<feature type="transmembrane region" description="Helical" evidence="7">
    <location>
        <begin position="218"/>
        <end position="235"/>
    </location>
</feature>
<feature type="domain" description="EamA" evidence="8">
    <location>
        <begin position="150"/>
        <end position="288"/>
    </location>
</feature>
<feature type="transmembrane region" description="Helical" evidence="7">
    <location>
        <begin position="178"/>
        <end position="198"/>
    </location>
</feature>
<dbReference type="EMBL" id="PDYG01000056">
    <property type="protein sequence ID" value="PHU37403.1"/>
    <property type="molecule type" value="Genomic_DNA"/>
</dbReference>
<feature type="transmembrane region" description="Helical" evidence="7">
    <location>
        <begin position="247"/>
        <end position="267"/>
    </location>
</feature>
<evidence type="ECO:0000256" key="7">
    <source>
        <dbReference type="SAM" id="Phobius"/>
    </source>
</evidence>
<organism evidence="9 10">
    <name type="scientific">Agathobacter ruminis</name>
    <dbReference type="NCBI Taxonomy" id="1712665"/>
    <lineage>
        <taxon>Bacteria</taxon>
        <taxon>Bacillati</taxon>
        <taxon>Bacillota</taxon>
        <taxon>Clostridia</taxon>
        <taxon>Lachnospirales</taxon>
        <taxon>Lachnospiraceae</taxon>
        <taxon>Agathobacter</taxon>
    </lineage>
</organism>
<keyword evidence="4 7" id="KW-0812">Transmembrane</keyword>
<keyword evidence="3" id="KW-1003">Cell membrane</keyword>
<comment type="caution">
    <text evidence="9">The sequence shown here is derived from an EMBL/GenBank/DDBJ whole genome shotgun (WGS) entry which is preliminary data.</text>
</comment>
<evidence type="ECO:0000256" key="2">
    <source>
        <dbReference type="ARBA" id="ARBA00007362"/>
    </source>
</evidence>
<reference evidence="9 10" key="2">
    <citation type="submission" date="2017-10" db="EMBL/GenBank/DDBJ databases">
        <authorList>
            <person name="Banno H."/>
            <person name="Chua N.-H."/>
        </authorList>
    </citation>
    <scope>NUCLEOTIDE SEQUENCE [LARGE SCALE GENOMIC DNA]</scope>
    <source>
        <strain evidence="9 10">JK623</strain>
    </source>
</reference>
<evidence type="ECO:0000259" key="8">
    <source>
        <dbReference type="Pfam" id="PF00892"/>
    </source>
</evidence>
<dbReference type="PANTHER" id="PTHR42920:SF5">
    <property type="entry name" value="EAMA DOMAIN-CONTAINING PROTEIN"/>
    <property type="match status" value="1"/>
</dbReference>
<feature type="transmembrane region" description="Helical" evidence="7">
    <location>
        <begin position="124"/>
        <end position="146"/>
    </location>
</feature>
<dbReference type="GO" id="GO:0005886">
    <property type="term" value="C:plasma membrane"/>
    <property type="evidence" value="ECO:0007669"/>
    <property type="project" value="UniProtKB-SubCell"/>
</dbReference>
<dbReference type="PANTHER" id="PTHR42920">
    <property type="entry name" value="OS03G0707200 PROTEIN-RELATED"/>
    <property type="match status" value="1"/>
</dbReference>
<proteinExistence type="inferred from homology"/>
<evidence type="ECO:0000256" key="5">
    <source>
        <dbReference type="ARBA" id="ARBA00022989"/>
    </source>
</evidence>
<feature type="transmembrane region" description="Helical" evidence="7">
    <location>
        <begin position="98"/>
        <end position="117"/>
    </location>
</feature>